<dbReference type="AlphaFoldDB" id="A0A1V1NRR4"/>
<dbReference type="GO" id="GO:0016866">
    <property type="term" value="F:intramolecular transferase activity"/>
    <property type="evidence" value="ECO:0007669"/>
    <property type="project" value="InterPro"/>
</dbReference>
<name>A0A1V1NRR4_9BACT</name>
<dbReference type="InterPro" id="IPR052040">
    <property type="entry name" value="GTPase/Isobutyryl-CoA_mutase"/>
</dbReference>
<dbReference type="PANTHER" id="PTHR43087:SF1">
    <property type="entry name" value="LAO_AO TRANSPORT SYSTEM ATPASE"/>
    <property type="match status" value="1"/>
</dbReference>
<comment type="caution">
    <text evidence="6">The sequence shown here is derived from an EMBL/GenBank/DDBJ whole genome shotgun (WGS) entry which is preliminary data.</text>
</comment>
<dbReference type="InterPro" id="IPR006099">
    <property type="entry name" value="MeMalonylCoA_mutase_a/b_cat"/>
</dbReference>
<evidence type="ECO:0000256" key="1">
    <source>
        <dbReference type="ARBA" id="ARBA00022741"/>
    </source>
</evidence>
<dbReference type="GO" id="GO:0005525">
    <property type="term" value="F:GTP binding"/>
    <property type="evidence" value="ECO:0007669"/>
    <property type="project" value="UniProtKB-KW"/>
</dbReference>
<keyword evidence="3" id="KW-0342">GTP-binding</keyword>
<dbReference type="PANTHER" id="PTHR43087">
    <property type="entry name" value="LYSINE/ARGININE/ORNITHINE TRANSPORT SYSTEM KINASE"/>
    <property type="match status" value="1"/>
</dbReference>
<evidence type="ECO:0000256" key="4">
    <source>
        <dbReference type="ARBA" id="ARBA00023186"/>
    </source>
</evidence>
<evidence type="ECO:0000256" key="2">
    <source>
        <dbReference type="ARBA" id="ARBA00022801"/>
    </source>
</evidence>
<evidence type="ECO:0000256" key="3">
    <source>
        <dbReference type="ARBA" id="ARBA00023134"/>
    </source>
</evidence>
<evidence type="ECO:0000313" key="7">
    <source>
        <dbReference type="Proteomes" id="UP000189670"/>
    </source>
</evidence>
<dbReference type="EMBL" id="ATBP01003012">
    <property type="protein sequence ID" value="ETR65261.1"/>
    <property type="molecule type" value="Genomic_DNA"/>
</dbReference>
<proteinExistence type="predicted"/>
<dbReference type="GO" id="GO:0016787">
    <property type="term" value="F:hydrolase activity"/>
    <property type="evidence" value="ECO:0007669"/>
    <property type="project" value="UniProtKB-KW"/>
</dbReference>
<evidence type="ECO:0000313" key="6">
    <source>
        <dbReference type="EMBL" id="ETR65261.1"/>
    </source>
</evidence>
<protein>
    <recommendedName>
        <fullName evidence="5">Methylmalonyl-CoA mutase alpha/beta chain catalytic domain-containing protein</fullName>
    </recommendedName>
</protein>
<feature type="non-terminal residue" evidence="6">
    <location>
        <position position="1"/>
    </location>
</feature>
<dbReference type="SUPFAM" id="SSF51703">
    <property type="entry name" value="Cobalamin (vitamin B12)-dependent enzymes"/>
    <property type="match status" value="1"/>
</dbReference>
<organism evidence="6 7">
    <name type="scientific">Candidatus Magnetoglobus multicellularis str. Araruama</name>
    <dbReference type="NCBI Taxonomy" id="890399"/>
    <lineage>
        <taxon>Bacteria</taxon>
        <taxon>Pseudomonadati</taxon>
        <taxon>Thermodesulfobacteriota</taxon>
        <taxon>Desulfobacteria</taxon>
        <taxon>Desulfobacterales</taxon>
        <taxon>Desulfobacteraceae</taxon>
        <taxon>Candidatus Magnetoglobus</taxon>
    </lineage>
</organism>
<reference evidence="7" key="1">
    <citation type="submission" date="2012-11" db="EMBL/GenBank/DDBJ databases">
        <authorList>
            <person name="Lucero-Rivera Y.E."/>
            <person name="Tovar-Ramirez D."/>
        </authorList>
    </citation>
    <scope>NUCLEOTIDE SEQUENCE [LARGE SCALE GENOMIC DNA]</scope>
    <source>
        <strain evidence="7">Araruama</strain>
    </source>
</reference>
<dbReference type="Gene3D" id="3.20.20.240">
    <property type="entry name" value="Methylmalonyl-CoA mutase"/>
    <property type="match status" value="1"/>
</dbReference>
<keyword evidence="1" id="KW-0547">Nucleotide-binding</keyword>
<dbReference type="GO" id="GO:0031419">
    <property type="term" value="F:cobalamin binding"/>
    <property type="evidence" value="ECO:0007669"/>
    <property type="project" value="InterPro"/>
</dbReference>
<keyword evidence="4" id="KW-0143">Chaperone</keyword>
<feature type="domain" description="Methylmalonyl-CoA mutase alpha/beta chain catalytic" evidence="5">
    <location>
        <begin position="134"/>
        <end position="263"/>
    </location>
</feature>
<gene>
    <name evidence="6" type="ORF">OMM_14537</name>
</gene>
<feature type="non-terminal residue" evidence="6">
    <location>
        <position position="291"/>
    </location>
</feature>
<keyword evidence="2" id="KW-0378">Hydrolase</keyword>
<dbReference type="Proteomes" id="UP000189670">
    <property type="component" value="Unassembled WGS sequence"/>
</dbReference>
<dbReference type="InterPro" id="IPR016176">
    <property type="entry name" value="Cbl-dep_enz_cat"/>
</dbReference>
<dbReference type="Pfam" id="PF01642">
    <property type="entry name" value="MM_CoA_mutase"/>
    <property type="match status" value="1"/>
</dbReference>
<accession>A0A1V1NRR4</accession>
<sequence>RSIIIPEERKRYLSEIAESIRNYHKTRQQSDILRTCQHLECSVDIMNPSQTDTIQCLKNELERFQKMMETETRQTIDNWSNIKAAYSGDDFIYKVRDREFRVPLYTQSLSNQRIPKVALPRFIDHGEIYRWLREENVPGNFPYTAGVFPFKRTDENPTRMFAGEGGPHRTNKRFKLLSADSSGKRLSTAFDSVTLYGFDPDIRPDIYGKVGTSGVSICTLDDMKVLYDGFDLCAPNTSVSMTINGPAPIILAMFFNTAIDQKIGAYENQHGHTPDQKTFETIKQDVFQIFV</sequence>
<evidence type="ECO:0000259" key="5">
    <source>
        <dbReference type="Pfam" id="PF01642"/>
    </source>
</evidence>